<dbReference type="Gene3D" id="3.30.530.20">
    <property type="match status" value="1"/>
</dbReference>
<comment type="similarity">
    <text evidence="1">Belongs to the AHA1 family.</text>
</comment>
<keyword evidence="4" id="KW-1185">Reference proteome</keyword>
<evidence type="ECO:0000313" key="4">
    <source>
        <dbReference type="Proteomes" id="UP001206572"/>
    </source>
</evidence>
<name>A0ABT2AQU4_9BURK</name>
<accession>A0ABT2AQU4</accession>
<evidence type="ECO:0000259" key="2">
    <source>
        <dbReference type="Pfam" id="PF08327"/>
    </source>
</evidence>
<protein>
    <submittedName>
        <fullName evidence="3">SRPBCC family protein</fullName>
    </submittedName>
</protein>
<dbReference type="Proteomes" id="UP001206572">
    <property type="component" value="Unassembled WGS sequence"/>
</dbReference>
<evidence type="ECO:0000313" key="3">
    <source>
        <dbReference type="EMBL" id="MCS0598579.1"/>
    </source>
</evidence>
<comment type="caution">
    <text evidence="3">The sequence shown here is derived from an EMBL/GenBank/DDBJ whole genome shotgun (WGS) entry which is preliminary data.</text>
</comment>
<proteinExistence type="inferred from homology"/>
<dbReference type="InterPro" id="IPR023393">
    <property type="entry name" value="START-like_dom_sf"/>
</dbReference>
<dbReference type="CDD" id="cd08898">
    <property type="entry name" value="SRPBCC_CalC_Aha1-like_5"/>
    <property type="match status" value="1"/>
</dbReference>
<dbReference type="InterPro" id="IPR013538">
    <property type="entry name" value="ASHA1/2-like_C"/>
</dbReference>
<dbReference type="Pfam" id="PF08327">
    <property type="entry name" value="AHSA1"/>
    <property type="match status" value="1"/>
</dbReference>
<dbReference type="EMBL" id="JANUHA010000016">
    <property type="protein sequence ID" value="MCS0598579.1"/>
    <property type="molecule type" value="Genomic_DNA"/>
</dbReference>
<gene>
    <name evidence="3" type="ORF">NX780_19745</name>
</gene>
<dbReference type="RefSeq" id="WP_258829586.1">
    <property type="nucleotide sequence ID" value="NZ_JANUHA010000016.1"/>
</dbReference>
<evidence type="ECO:0000256" key="1">
    <source>
        <dbReference type="ARBA" id="ARBA00006817"/>
    </source>
</evidence>
<sequence>MESLDRIEKRIDLQASRERVWHALTDHREFGKWFGVVLDQPFKPGETVTGTFTMQFDEARIMAHQRTLGVEASGIRPIAPNTVFCTVERMDAPHAFSFRWIPYGIDAECDPAREPTTLVEFTLEEKGAGTSLTIIESGFSRVPEHRRLRAFRMNEGGWAAQLDNIRRHVDQQ</sequence>
<feature type="domain" description="Activator of Hsp90 ATPase homologue 1/2-like C-terminal" evidence="2">
    <location>
        <begin position="15"/>
        <end position="169"/>
    </location>
</feature>
<organism evidence="3 4">
    <name type="scientific">Massilia agri</name>
    <dbReference type="NCBI Taxonomy" id="1886785"/>
    <lineage>
        <taxon>Bacteria</taxon>
        <taxon>Pseudomonadati</taxon>
        <taxon>Pseudomonadota</taxon>
        <taxon>Betaproteobacteria</taxon>
        <taxon>Burkholderiales</taxon>
        <taxon>Oxalobacteraceae</taxon>
        <taxon>Telluria group</taxon>
        <taxon>Massilia</taxon>
    </lineage>
</organism>
<dbReference type="SUPFAM" id="SSF55961">
    <property type="entry name" value="Bet v1-like"/>
    <property type="match status" value="1"/>
</dbReference>
<reference evidence="3 4" key="1">
    <citation type="submission" date="2022-08" db="EMBL/GenBank/DDBJ databases">
        <title>Reclassification of Massilia species as members of the genera Telluria, Duganella, Pseudoduganella, Mokoshia gen. nov. and Zemynaea gen. nov. using orthogonal and non-orthogonal genome-based approaches.</title>
        <authorList>
            <person name="Bowman J.P."/>
        </authorList>
    </citation>
    <scope>NUCLEOTIDE SEQUENCE [LARGE SCALE GENOMIC DNA]</scope>
    <source>
        <strain evidence="3 4">JCM 31661</strain>
    </source>
</reference>